<dbReference type="SUPFAM" id="SSF56784">
    <property type="entry name" value="HAD-like"/>
    <property type="match status" value="1"/>
</dbReference>
<dbReference type="AlphaFoldDB" id="A0A7S4GQE3"/>
<accession>A0A7S4GQE3</accession>
<reference evidence="2" key="1">
    <citation type="submission" date="2021-01" db="EMBL/GenBank/DDBJ databases">
        <authorList>
            <person name="Corre E."/>
            <person name="Pelletier E."/>
            <person name="Niang G."/>
            <person name="Scheremetjew M."/>
            <person name="Finn R."/>
            <person name="Kale V."/>
            <person name="Holt S."/>
            <person name="Cochrane G."/>
            <person name="Meng A."/>
            <person name="Brown T."/>
            <person name="Cohen L."/>
        </authorList>
    </citation>
    <scope>NUCLEOTIDE SEQUENCE</scope>
    <source>
        <strain evidence="2">LB1974</strain>
    </source>
</reference>
<feature type="compositionally biased region" description="Basic residues" evidence="1">
    <location>
        <begin position="248"/>
        <end position="258"/>
    </location>
</feature>
<dbReference type="PANTHER" id="PTHR38899:SF1">
    <property type="entry name" value="PROTEIN KINASE"/>
    <property type="match status" value="1"/>
</dbReference>
<evidence type="ECO:0000313" key="2">
    <source>
        <dbReference type="EMBL" id="CAE0843648.1"/>
    </source>
</evidence>
<feature type="region of interest" description="Disordered" evidence="1">
    <location>
        <begin position="234"/>
        <end position="265"/>
    </location>
</feature>
<proteinExistence type="predicted"/>
<gene>
    <name evidence="2" type="ORF">OMAR00294_LOCUS2650</name>
</gene>
<dbReference type="EMBL" id="HBJB01003239">
    <property type="protein sequence ID" value="CAE0843648.1"/>
    <property type="molecule type" value="Transcribed_RNA"/>
</dbReference>
<dbReference type="InterPro" id="IPR036412">
    <property type="entry name" value="HAD-like_sf"/>
</dbReference>
<dbReference type="PANTHER" id="PTHR38899">
    <property type="entry name" value="DOMAIN OOKINETE PROTEIN, PUTATIVE-RELATED"/>
    <property type="match status" value="1"/>
</dbReference>
<protein>
    <submittedName>
        <fullName evidence="2">Uncharacterized protein</fullName>
    </submittedName>
</protein>
<organism evidence="2">
    <name type="scientific">Oxyrrhis marina</name>
    <name type="common">Dinoflagellate</name>
    <dbReference type="NCBI Taxonomy" id="2969"/>
    <lineage>
        <taxon>Eukaryota</taxon>
        <taxon>Sar</taxon>
        <taxon>Alveolata</taxon>
        <taxon>Dinophyceae</taxon>
        <taxon>Oxyrrhinales</taxon>
        <taxon>Oxyrrhinaceae</taxon>
        <taxon>Oxyrrhis</taxon>
    </lineage>
</organism>
<sequence>MAHVDIARMPAYHGGFQSFGMHQFAYAPYPAFPQSFSPAETVFFLDWDDTLFPTSVFRERGLLHEKSLPEELAPVLKGHAKKVEELLAALQELGQVIIVTGSGGDWVAHTAKRFLGITTLPPSVSARTQYGHLGEDPLVWKEAAFRDALASLGTPTGWKNVISIGDAEVERQALCRVCAYQPTVIPKAMKLMDNPSLDTLTKQLTFLYDRLEPFMKHPGPLNTTLSPMDIAHVTPFHTRKGSPGSRSRGPRRRQRGRRSAGSMLP</sequence>
<evidence type="ECO:0000256" key="1">
    <source>
        <dbReference type="SAM" id="MobiDB-lite"/>
    </source>
</evidence>
<name>A0A7S4GQE3_OXYMA</name>